<dbReference type="CDD" id="cd02440">
    <property type="entry name" value="AdoMet_MTases"/>
    <property type="match status" value="1"/>
</dbReference>
<organism evidence="3 4">
    <name type="scientific">Streptomyces ipomoeae</name>
    <dbReference type="NCBI Taxonomy" id="103232"/>
    <lineage>
        <taxon>Bacteria</taxon>
        <taxon>Bacillati</taxon>
        <taxon>Actinomycetota</taxon>
        <taxon>Actinomycetes</taxon>
        <taxon>Kitasatosporales</taxon>
        <taxon>Streptomycetaceae</taxon>
        <taxon>Streptomyces</taxon>
    </lineage>
</organism>
<evidence type="ECO:0000259" key="2">
    <source>
        <dbReference type="Pfam" id="PF13649"/>
    </source>
</evidence>
<keyword evidence="3" id="KW-0489">Methyltransferase</keyword>
<dbReference type="PANTHER" id="PTHR43667:SF2">
    <property type="entry name" value="FATTY ACID C-METHYL TRANSFERASE"/>
    <property type="match status" value="1"/>
</dbReference>
<evidence type="ECO:0000256" key="1">
    <source>
        <dbReference type="SAM" id="MobiDB-lite"/>
    </source>
</evidence>
<evidence type="ECO:0000313" key="3">
    <source>
        <dbReference type="EMBL" id="TQE35385.1"/>
    </source>
</evidence>
<dbReference type="PANTHER" id="PTHR43667">
    <property type="entry name" value="CYCLOPROPANE-FATTY-ACYL-PHOSPHOLIPID SYNTHASE"/>
    <property type="match status" value="1"/>
</dbReference>
<dbReference type="InterPro" id="IPR041698">
    <property type="entry name" value="Methyltransf_25"/>
</dbReference>
<protein>
    <submittedName>
        <fullName evidence="3">Class I SAM-dependent methyltransferase</fullName>
    </submittedName>
</protein>
<evidence type="ECO:0000313" key="4">
    <source>
        <dbReference type="Proteomes" id="UP000318720"/>
    </source>
</evidence>
<feature type="domain" description="Methyltransferase" evidence="2">
    <location>
        <begin position="98"/>
        <end position="195"/>
    </location>
</feature>
<dbReference type="GO" id="GO:0032259">
    <property type="term" value="P:methylation"/>
    <property type="evidence" value="ECO:0007669"/>
    <property type="project" value="UniProtKB-KW"/>
</dbReference>
<dbReference type="Pfam" id="PF13649">
    <property type="entry name" value="Methyltransf_25"/>
    <property type="match status" value="1"/>
</dbReference>
<comment type="caution">
    <text evidence="3">The sequence shown here is derived from an EMBL/GenBank/DDBJ whole genome shotgun (WGS) entry which is preliminary data.</text>
</comment>
<dbReference type="Gene3D" id="3.40.50.150">
    <property type="entry name" value="Vaccinia Virus protein VP39"/>
    <property type="match status" value="1"/>
</dbReference>
<gene>
    <name evidence="3" type="ORF">Sipo8835_13140</name>
</gene>
<feature type="region of interest" description="Disordered" evidence="1">
    <location>
        <begin position="304"/>
        <end position="350"/>
    </location>
</feature>
<dbReference type="Proteomes" id="UP000318720">
    <property type="component" value="Unassembled WGS sequence"/>
</dbReference>
<dbReference type="SUPFAM" id="SSF53335">
    <property type="entry name" value="S-adenosyl-L-methionine-dependent methyltransferases"/>
    <property type="match status" value="1"/>
</dbReference>
<dbReference type="InterPro" id="IPR050723">
    <property type="entry name" value="CFA/CMAS"/>
</dbReference>
<name>A0AAE9B0X1_9ACTN</name>
<dbReference type="InterPro" id="IPR029063">
    <property type="entry name" value="SAM-dependent_MTases_sf"/>
</dbReference>
<proteinExistence type="predicted"/>
<feature type="region of interest" description="Disordered" evidence="1">
    <location>
        <begin position="1"/>
        <end position="32"/>
    </location>
</feature>
<sequence>MTEQHGTGERDGTREHDDTGGHRDTGEQHGAREHLRTRFDGMALYDPQHVRDALAPLLDRPGPFTPGDLEPYDQMHYLGHRALDNAVARLGAAPGADVVDIGAGLGGPARYLADRYKCRVTAVELQPELHRLSEELTALCGLSDRVRAVRADALTLGGADWAQRYDHLISLLAVLHIPRRAELFAVFRELLRPDGTFHIEDFYARRPLTGAERADLAGLVACPYLPDETRYRDDLTRAGFTDVTWTDATDLWRPWVRDRAEVFRDTYEDRVRLHGEPLAARLLRFYDTISTLFTGGGVGGVRVTGRRRSWPTRSAGKGNPPPNGHRVAGAGEGTFRSSGTDAPRPPDPPPPGVRLTYWLFMLSSIRHRTPVVRPGAAEGSSLAVREASLS</sequence>
<dbReference type="GO" id="GO:0008168">
    <property type="term" value="F:methyltransferase activity"/>
    <property type="evidence" value="ECO:0007669"/>
    <property type="project" value="UniProtKB-KW"/>
</dbReference>
<reference evidence="3 4" key="1">
    <citation type="submission" date="2019-03" db="EMBL/GenBank/DDBJ databases">
        <title>Comparative genomic analyses of the sweetpotato soil rot pathogen, Streptomyces ipomoeae.</title>
        <authorList>
            <person name="Ruschel Soares N."/>
            <person name="Badger J.H."/>
            <person name="Huguet-Tapia J.C."/>
            <person name="Clark C.A."/>
            <person name="Pettis G.S."/>
        </authorList>
    </citation>
    <scope>NUCLEOTIDE SEQUENCE [LARGE SCALE GENOMIC DNA]</scope>
    <source>
        <strain evidence="3 4">88-35</strain>
    </source>
</reference>
<dbReference type="EMBL" id="SPAZ01000110">
    <property type="protein sequence ID" value="TQE35385.1"/>
    <property type="molecule type" value="Genomic_DNA"/>
</dbReference>
<keyword evidence="3" id="KW-0808">Transferase</keyword>
<accession>A0AAE9B0X1</accession>
<dbReference type="AlphaFoldDB" id="A0AAE9B0X1"/>